<feature type="transmembrane region" description="Helical" evidence="3">
    <location>
        <begin position="176"/>
        <end position="199"/>
    </location>
</feature>
<evidence type="ECO:0000256" key="2">
    <source>
        <dbReference type="SAM" id="MobiDB-lite"/>
    </source>
</evidence>
<name>A0A1Y0HSP1_CELCE</name>
<evidence type="ECO:0000256" key="3">
    <source>
        <dbReference type="SAM" id="Phobius"/>
    </source>
</evidence>
<keyword evidence="3" id="KW-1133">Transmembrane helix</keyword>
<evidence type="ECO:0000313" key="5">
    <source>
        <dbReference type="EMBL" id="ARU50536.1"/>
    </source>
</evidence>
<feature type="region of interest" description="Disordered" evidence="2">
    <location>
        <begin position="1"/>
        <end position="169"/>
    </location>
</feature>
<proteinExistence type="inferred from homology"/>
<dbReference type="RefSeq" id="WP_087469606.1">
    <property type="nucleotide sequence ID" value="NZ_CP021383.1"/>
</dbReference>
<dbReference type="Proteomes" id="UP000196228">
    <property type="component" value="Chromosome"/>
</dbReference>
<reference evidence="5 6" key="1">
    <citation type="submission" date="2017-05" db="EMBL/GenBank/DDBJ databases">
        <authorList>
            <person name="Song R."/>
            <person name="Chenine A.L."/>
            <person name="Ruprecht R.M."/>
        </authorList>
    </citation>
    <scope>NUCLEOTIDE SEQUENCE [LARGE SCALE GENOMIC DNA]</scope>
    <source>
        <strain evidence="5 6">PSBB019</strain>
    </source>
</reference>
<dbReference type="Pfam" id="PF03816">
    <property type="entry name" value="LytR_cpsA_psr"/>
    <property type="match status" value="1"/>
</dbReference>
<evidence type="ECO:0000259" key="4">
    <source>
        <dbReference type="Pfam" id="PF03816"/>
    </source>
</evidence>
<gene>
    <name evidence="5" type="ORF">CBR64_02530</name>
</gene>
<dbReference type="EMBL" id="CP021383">
    <property type="protein sequence ID" value="ARU50536.1"/>
    <property type="molecule type" value="Genomic_DNA"/>
</dbReference>
<protein>
    <submittedName>
        <fullName evidence="5">Transcriptional regulator</fullName>
    </submittedName>
</protein>
<organism evidence="5 6">
    <name type="scientific">Cellulosimicrobium cellulans</name>
    <name type="common">Arthrobacter luteus</name>
    <dbReference type="NCBI Taxonomy" id="1710"/>
    <lineage>
        <taxon>Bacteria</taxon>
        <taxon>Bacillati</taxon>
        <taxon>Actinomycetota</taxon>
        <taxon>Actinomycetes</taxon>
        <taxon>Micrococcales</taxon>
        <taxon>Promicromonosporaceae</taxon>
        <taxon>Cellulosimicrobium</taxon>
    </lineage>
</organism>
<evidence type="ECO:0000313" key="6">
    <source>
        <dbReference type="Proteomes" id="UP000196228"/>
    </source>
</evidence>
<dbReference type="PANTHER" id="PTHR33392">
    <property type="entry name" value="POLYISOPRENYL-TEICHOIC ACID--PEPTIDOGLYCAN TEICHOIC ACID TRANSFERASE TAGU"/>
    <property type="match status" value="1"/>
</dbReference>
<comment type="similarity">
    <text evidence="1">Belongs to the LytR/CpsA/Psr (LCP) family.</text>
</comment>
<dbReference type="Gene3D" id="3.40.630.190">
    <property type="entry name" value="LCP protein"/>
    <property type="match status" value="1"/>
</dbReference>
<dbReference type="InterPro" id="IPR004474">
    <property type="entry name" value="LytR_CpsA_psr"/>
</dbReference>
<evidence type="ECO:0000256" key="1">
    <source>
        <dbReference type="ARBA" id="ARBA00006068"/>
    </source>
</evidence>
<feature type="domain" description="Cell envelope-related transcriptional attenuator" evidence="4">
    <location>
        <begin position="241"/>
        <end position="384"/>
    </location>
</feature>
<dbReference type="AlphaFoldDB" id="A0A1Y0HSP1"/>
<sequence length="483" mass="49474">MTDPSRDPRSLPPSFTPQGGRAPRPSSVDDAIAVGNSGRGQARPRPAVPDDAVRLEPRIKRQSSREIPVTPARKGTPPPAPPARSARPRAGSSASALPPSVAPSRQPRQAATTAPPRVSSSPHASASAAPATTRSRPGAAPRPSAGRSGGGGGRPPSGTGTARTGGGGFRVRKGRVVGLVACVVIVALLAWPVGLLIWANGKIQHVEALSGAPGTPGNTYLLAGSDARGEGISEDGTEGARTDTIMVLHAPPSGPVALISLPRDTYAEIPDNGASKLNSAYSWGGPPLLVQTVEQLTGLTVDHYVEVGFGGVEGIVDAVGGVELCLDYDVNDERSELVWTAGCHVADGHTALAFSRMRYSDPKGDIGRAERQRQVIGAISSKAANPSILFRPGDQVSLLESGLGSLTVDQSTGIVDLGKLALAFRKANGPGGITGTPPISNPDYRPGGNVGSTVQLDPETVGQFWVDIRDGNLAPGQVGGLPQ</sequence>
<dbReference type="KEGG" id="cceu:CBR64_02530"/>
<dbReference type="PANTHER" id="PTHR33392:SF6">
    <property type="entry name" value="POLYISOPRENYL-TEICHOIC ACID--PEPTIDOGLYCAN TEICHOIC ACID TRANSFERASE TAGU"/>
    <property type="match status" value="1"/>
</dbReference>
<dbReference type="InterPro" id="IPR050922">
    <property type="entry name" value="LytR/CpsA/Psr_CW_biosynth"/>
</dbReference>
<feature type="compositionally biased region" description="Low complexity" evidence="2">
    <location>
        <begin position="83"/>
        <end position="105"/>
    </location>
</feature>
<dbReference type="OrthoDB" id="9782542at2"/>
<accession>A0A1Y0HSP1</accession>
<dbReference type="NCBIfam" id="TIGR00350">
    <property type="entry name" value="lytR_cpsA_psr"/>
    <property type="match status" value="1"/>
</dbReference>
<keyword evidence="3" id="KW-0472">Membrane</keyword>
<keyword evidence="3" id="KW-0812">Transmembrane</keyword>
<feature type="compositionally biased region" description="Low complexity" evidence="2">
    <location>
        <begin position="114"/>
        <end position="146"/>
    </location>
</feature>